<dbReference type="PANTHER" id="PTHR11552">
    <property type="entry name" value="GLUCOSE-METHANOL-CHOLINE GMC OXIDOREDUCTASE"/>
    <property type="match status" value="1"/>
</dbReference>
<dbReference type="PROSITE" id="PS51471">
    <property type="entry name" value="FE2OG_OXY"/>
    <property type="match status" value="1"/>
</dbReference>
<comment type="similarity">
    <text evidence="2 6">Belongs to the GMC oxidoreductase family.</text>
</comment>
<evidence type="ECO:0000256" key="7">
    <source>
        <dbReference type="SAM" id="SignalP"/>
    </source>
</evidence>
<dbReference type="SUPFAM" id="SSF51197">
    <property type="entry name" value="Clavaminate synthase-like"/>
    <property type="match status" value="1"/>
</dbReference>
<dbReference type="Pfam" id="PF03171">
    <property type="entry name" value="2OG-FeII_Oxy"/>
    <property type="match status" value="1"/>
</dbReference>
<evidence type="ECO:0000256" key="2">
    <source>
        <dbReference type="ARBA" id="ARBA00010790"/>
    </source>
</evidence>
<evidence type="ECO:0000256" key="3">
    <source>
        <dbReference type="ARBA" id="ARBA00022630"/>
    </source>
</evidence>
<dbReference type="Gene3D" id="4.10.450.10">
    <property type="entry name" value="Glucose Oxidase, domain 2"/>
    <property type="match status" value="1"/>
</dbReference>
<dbReference type="Proteomes" id="UP001280581">
    <property type="component" value="Unassembled WGS sequence"/>
</dbReference>
<dbReference type="PANTHER" id="PTHR11552:SF201">
    <property type="entry name" value="GLUCOSE-METHANOL-CHOLINE OXIDOREDUCTASE N-TERMINAL DOMAIN-CONTAINING PROTEIN"/>
    <property type="match status" value="1"/>
</dbReference>
<dbReference type="GO" id="GO:0016614">
    <property type="term" value="F:oxidoreductase activity, acting on CH-OH group of donors"/>
    <property type="evidence" value="ECO:0007669"/>
    <property type="project" value="InterPro"/>
</dbReference>
<dbReference type="InterPro" id="IPR012132">
    <property type="entry name" value="GMC_OxRdtase"/>
</dbReference>
<organism evidence="9 10">
    <name type="scientific">Pseudopithomyces chartarum</name>
    <dbReference type="NCBI Taxonomy" id="1892770"/>
    <lineage>
        <taxon>Eukaryota</taxon>
        <taxon>Fungi</taxon>
        <taxon>Dikarya</taxon>
        <taxon>Ascomycota</taxon>
        <taxon>Pezizomycotina</taxon>
        <taxon>Dothideomycetes</taxon>
        <taxon>Pleosporomycetidae</taxon>
        <taxon>Pleosporales</taxon>
        <taxon>Massarineae</taxon>
        <taxon>Didymosphaeriaceae</taxon>
        <taxon>Pseudopithomyces</taxon>
    </lineage>
</organism>
<dbReference type="InterPro" id="IPR026992">
    <property type="entry name" value="DIOX_N"/>
</dbReference>
<dbReference type="InterPro" id="IPR000172">
    <property type="entry name" value="GMC_OxRdtase_N"/>
</dbReference>
<dbReference type="AlphaFoldDB" id="A0AAN6LRH4"/>
<evidence type="ECO:0000256" key="1">
    <source>
        <dbReference type="ARBA" id="ARBA00001974"/>
    </source>
</evidence>
<dbReference type="InterPro" id="IPR027424">
    <property type="entry name" value="Glucose_Oxidase_domain_2"/>
</dbReference>
<dbReference type="Pfam" id="PF00732">
    <property type="entry name" value="GMC_oxred_N"/>
    <property type="match status" value="1"/>
</dbReference>
<feature type="domain" description="Fe2OG dioxygenase" evidence="8">
    <location>
        <begin position="709"/>
        <end position="827"/>
    </location>
</feature>
<dbReference type="SUPFAM" id="SSF54373">
    <property type="entry name" value="FAD-linked reductases, C-terminal domain"/>
    <property type="match status" value="1"/>
</dbReference>
<gene>
    <name evidence="9" type="ORF">GRF29_213g387819</name>
</gene>
<accession>A0AAN6LRH4</accession>
<comment type="caution">
    <text evidence="9">The sequence shown here is derived from an EMBL/GenBank/DDBJ whole genome shotgun (WGS) entry which is preliminary data.</text>
</comment>
<dbReference type="Pfam" id="PF05199">
    <property type="entry name" value="GMC_oxred_C"/>
    <property type="match status" value="1"/>
</dbReference>
<dbReference type="SUPFAM" id="SSF51905">
    <property type="entry name" value="FAD/NAD(P)-binding domain"/>
    <property type="match status" value="1"/>
</dbReference>
<evidence type="ECO:0000256" key="5">
    <source>
        <dbReference type="ARBA" id="ARBA00023002"/>
    </source>
</evidence>
<dbReference type="InterPro" id="IPR027443">
    <property type="entry name" value="IPNS-like_sf"/>
</dbReference>
<protein>
    <recommendedName>
        <fullName evidence="8">Fe2OG dioxygenase domain-containing protein</fullName>
    </recommendedName>
</protein>
<name>A0AAN6LRH4_9PLEO</name>
<dbReference type="EMBL" id="WVTA01000017">
    <property type="protein sequence ID" value="KAK3200920.1"/>
    <property type="molecule type" value="Genomic_DNA"/>
</dbReference>
<keyword evidence="7" id="KW-0732">Signal</keyword>
<evidence type="ECO:0000313" key="9">
    <source>
        <dbReference type="EMBL" id="KAK3200920.1"/>
    </source>
</evidence>
<dbReference type="InterPro" id="IPR007867">
    <property type="entry name" value="GMC_OxRtase_C"/>
</dbReference>
<evidence type="ECO:0000256" key="6">
    <source>
        <dbReference type="RuleBase" id="RU003968"/>
    </source>
</evidence>
<sequence>MFSPAKFALGLLLLTQAEGRSDKTFDYVIVGAGPAGLVLANRLSEDPSITVAVIEAGADERYNPLVTDVEALFVGIGSALDWKYPSAPQKYALNRTIPYSGGKALGGTTTINGMTYLRAEKEQIDQWEAFGNEGWNWDSMFEYYKSQEHFQPPSAVNAENGATFEEDFHGYDAELGVGWNKYFVKQGIFDILKNTSENIGVDFNIDANGGRLSGFSTWPFMQNSTTNTREDAANAFYYPIAEQRPNLKLFVNTTATKIKWADDTGYGEPVAESVEVLTSTNATDCLHVNKEVILSAGSLRSPALLELSGVGNPSILESLGIESVIDLPAVGANLQDQPNSAIAYTSATNWTGYPSFVTYLTASDLFGADLTDLVADLRANISSMAKAIVADLPPKESTIEREEKLIELQLDLAWTSNSTVPLAELAWFPVGNSIAVAFWALLPFSRGSVHIKSASPTQSPSIDPNFLQLPIDTLVQTAAALKIREYFATAPLSEHVIAEVAPGAEAVPLDAKLTDPAWYKWIAGAFGSNSHPVSTAAMRCQTLGGVVDSEGKVSKDLAMSATTTEPPLPDSITKQEARSNAYLYSRLAAKSTLTDADFHVPIIDLSPSFSPSLSARQSVATQIRTACTTSGFFYITNHGVAPSTLRSILTQAERFFQLPLASKEALHIKKSRYGFGWEPIEMADVFQVLDLARHLFRLFALSLDLPENHFDSMTTHPGGISRLLYYPAPKNPQPIEPNSSPSDEEVGLGAHSDYECFTLLLSSTTPGLEILKPSGRWHVAEYVPDAFIVNVADFLMRWTNDLYKSTIHRVVNRSNQARYSVPFFFSINYEEVVETLPTCLKEGEKPKYTPIGAGEYVLERLNATTKDGAGFYGNADVFDESK</sequence>
<dbReference type="Gene3D" id="3.30.560.10">
    <property type="entry name" value="Glucose Oxidase, domain 3"/>
    <property type="match status" value="1"/>
</dbReference>
<evidence type="ECO:0000259" key="8">
    <source>
        <dbReference type="PROSITE" id="PS51471"/>
    </source>
</evidence>
<evidence type="ECO:0000313" key="10">
    <source>
        <dbReference type="Proteomes" id="UP001280581"/>
    </source>
</evidence>
<dbReference type="PROSITE" id="PS00623">
    <property type="entry name" value="GMC_OXRED_1"/>
    <property type="match status" value="1"/>
</dbReference>
<keyword evidence="5" id="KW-0560">Oxidoreductase</keyword>
<dbReference type="InterPro" id="IPR036188">
    <property type="entry name" value="FAD/NAD-bd_sf"/>
</dbReference>
<dbReference type="Gene3D" id="3.50.50.60">
    <property type="entry name" value="FAD/NAD(P)-binding domain"/>
    <property type="match status" value="1"/>
</dbReference>
<feature type="chain" id="PRO_5043021578" description="Fe2OG dioxygenase domain-containing protein" evidence="7">
    <location>
        <begin position="20"/>
        <end position="882"/>
    </location>
</feature>
<dbReference type="PROSITE" id="PS00624">
    <property type="entry name" value="GMC_OXRED_2"/>
    <property type="match status" value="1"/>
</dbReference>
<dbReference type="Gene3D" id="2.60.120.330">
    <property type="entry name" value="B-lactam Antibiotic, Isopenicillin N Synthase, Chain"/>
    <property type="match status" value="2"/>
</dbReference>
<feature type="signal peptide" evidence="7">
    <location>
        <begin position="1"/>
        <end position="19"/>
    </location>
</feature>
<reference evidence="9 10" key="1">
    <citation type="submission" date="2021-02" db="EMBL/GenBank/DDBJ databases">
        <title>Genome assembly of Pseudopithomyces chartarum.</title>
        <authorList>
            <person name="Jauregui R."/>
            <person name="Singh J."/>
            <person name="Voisey C."/>
        </authorList>
    </citation>
    <scope>NUCLEOTIDE SEQUENCE [LARGE SCALE GENOMIC DNA]</scope>
    <source>
        <strain evidence="9 10">AGR01</strain>
    </source>
</reference>
<proteinExistence type="inferred from homology"/>
<dbReference type="InterPro" id="IPR005123">
    <property type="entry name" value="Oxoglu/Fe-dep_dioxygenase_dom"/>
</dbReference>
<dbReference type="GO" id="GO:0050660">
    <property type="term" value="F:flavin adenine dinucleotide binding"/>
    <property type="evidence" value="ECO:0007669"/>
    <property type="project" value="InterPro"/>
</dbReference>
<dbReference type="InterPro" id="IPR044861">
    <property type="entry name" value="IPNS-like_FE2OG_OXY"/>
</dbReference>
<comment type="cofactor">
    <cofactor evidence="1">
        <name>FAD</name>
        <dbReference type="ChEBI" id="CHEBI:57692"/>
    </cofactor>
</comment>
<dbReference type="GO" id="GO:0044283">
    <property type="term" value="P:small molecule biosynthetic process"/>
    <property type="evidence" value="ECO:0007669"/>
    <property type="project" value="UniProtKB-ARBA"/>
</dbReference>
<keyword evidence="3 6" id="KW-0285">Flavoprotein</keyword>
<evidence type="ECO:0000256" key="4">
    <source>
        <dbReference type="ARBA" id="ARBA00022827"/>
    </source>
</evidence>
<keyword evidence="10" id="KW-1185">Reference proteome</keyword>
<keyword evidence="4 6" id="KW-0274">FAD</keyword>
<dbReference type="Pfam" id="PF14226">
    <property type="entry name" value="DIOX_N"/>
    <property type="match status" value="1"/>
</dbReference>